<dbReference type="EMBL" id="LKTP01000012">
    <property type="protein sequence ID" value="KRG28897.1"/>
    <property type="molecule type" value="Genomic_DNA"/>
</dbReference>
<evidence type="ECO:0000313" key="2">
    <source>
        <dbReference type="EMBL" id="KRG28897.1"/>
    </source>
</evidence>
<evidence type="ECO:0000313" key="3">
    <source>
        <dbReference type="Proteomes" id="UP000051643"/>
    </source>
</evidence>
<gene>
    <name evidence="2" type="ORF">APR42_02925</name>
</gene>
<dbReference type="SUPFAM" id="SSF53955">
    <property type="entry name" value="Lysozyme-like"/>
    <property type="match status" value="1"/>
</dbReference>
<keyword evidence="3" id="KW-1185">Reference proteome</keyword>
<organism evidence="2 3">
    <name type="scientific">Salegentibacter mishustinae</name>
    <dbReference type="NCBI Taxonomy" id="270918"/>
    <lineage>
        <taxon>Bacteria</taxon>
        <taxon>Pseudomonadati</taxon>
        <taxon>Bacteroidota</taxon>
        <taxon>Flavobacteriia</taxon>
        <taxon>Flavobacteriales</taxon>
        <taxon>Flavobacteriaceae</taxon>
        <taxon>Salegentibacter</taxon>
    </lineage>
</organism>
<dbReference type="STRING" id="270918.APR42_02925"/>
<dbReference type="InterPro" id="IPR023346">
    <property type="entry name" value="Lysozyme-like_dom_sf"/>
</dbReference>
<dbReference type="RefSeq" id="WP_057481372.1">
    <property type="nucleotide sequence ID" value="NZ_BMWR01000003.1"/>
</dbReference>
<dbReference type="AlphaFoldDB" id="A0A0Q9ZJ87"/>
<name>A0A0Q9ZJ87_9FLAO</name>
<dbReference type="OrthoDB" id="1143238at2"/>
<comment type="caution">
    <text evidence="2">The sequence shown here is derived from an EMBL/GenBank/DDBJ whole genome shotgun (WGS) entry which is preliminary data.</text>
</comment>
<accession>A0A0Q9ZJ87</accession>
<protein>
    <submittedName>
        <fullName evidence="2">Peptidoglycan-binding protein LysM</fullName>
    </submittedName>
</protein>
<sequence length="223" mass="24921">MRRKIAKFSILPVFAGCMFFSFSTREAANLEIEGYSTSNLDLNYTVALVEESELAKDLSLKRPLPKLGKSYDGFKEALGFKESRGNYQTVNEFGYMGKYQFGIGTLELLGIYNGAEFLNSPELQEAAFYTNASRNKWILIRDIARFEGKVINGVKVTESGILAAAHLAGPGSVKKYLRSWGAQSFSDAFGTSIRNYMKKFGGYDTSFVQPEQNPRVNMKAFRA</sequence>
<dbReference type="Proteomes" id="UP000051643">
    <property type="component" value="Unassembled WGS sequence"/>
</dbReference>
<proteinExistence type="predicted"/>
<reference evidence="2" key="1">
    <citation type="submission" date="2015-10" db="EMBL/GenBank/DDBJ databases">
        <title>Draft genome sequence of Salegentibacter mishustinae KCTC 12263.</title>
        <authorList>
            <person name="Lin W."/>
            <person name="Zheng Q."/>
        </authorList>
    </citation>
    <scope>NUCLEOTIDE SEQUENCE [LARGE SCALE GENOMIC DNA]</scope>
    <source>
        <strain evidence="2">KCTC 12263</strain>
    </source>
</reference>
<feature type="chain" id="PRO_5006389553" evidence="1">
    <location>
        <begin position="28"/>
        <end position="223"/>
    </location>
</feature>
<evidence type="ECO:0000256" key="1">
    <source>
        <dbReference type="SAM" id="SignalP"/>
    </source>
</evidence>
<feature type="signal peptide" evidence="1">
    <location>
        <begin position="1"/>
        <end position="27"/>
    </location>
</feature>
<keyword evidence="1" id="KW-0732">Signal</keyword>